<keyword evidence="7" id="KW-0966">Cell projection</keyword>
<dbReference type="Pfam" id="PF04347">
    <property type="entry name" value="FliO"/>
    <property type="match status" value="1"/>
</dbReference>
<dbReference type="OrthoDB" id="1953181at2"/>
<keyword evidence="5 6" id="KW-0472">Membrane</keyword>
<gene>
    <name evidence="7" type="ORF">FQB35_07670</name>
</gene>
<keyword evidence="8" id="KW-1185">Reference proteome</keyword>
<comment type="subcellular location">
    <subcellularLocation>
        <location evidence="1">Cell membrane</location>
    </subcellularLocation>
</comment>
<keyword evidence="3 6" id="KW-0812">Transmembrane</keyword>
<dbReference type="AlphaFoldDB" id="A0A5C0SCF9"/>
<dbReference type="GO" id="GO:0016020">
    <property type="term" value="C:membrane"/>
    <property type="evidence" value="ECO:0007669"/>
    <property type="project" value="InterPro"/>
</dbReference>
<evidence type="ECO:0000313" key="7">
    <source>
        <dbReference type="EMBL" id="QEK12263.1"/>
    </source>
</evidence>
<dbReference type="EMBL" id="CP042243">
    <property type="protein sequence ID" value="QEK12263.1"/>
    <property type="molecule type" value="Genomic_DNA"/>
</dbReference>
<evidence type="ECO:0000256" key="4">
    <source>
        <dbReference type="ARBA" id="ARBA00022989"/>
    </source>
</evidence>
<protein>
    <submittedName>
        <fullName evidence="7">Flagellar biosynthetic protein FliO</fullName>
    </submittedName>
</protein>
<dbReference type="GO" id="GO:0044781">
    <property type="term" value="P:bacterial-type flagellum organization"/>
    <property type="evidence" value="ECO:0007669"/>
    <property type="project" value="InterPro"/>
</dbReference>
<evidence type="ECO:0000256" key="5">
    <source>
        <dbReference type="ARBA" id="ARBA00023136"/>
    </source>
</evidence>
<reference evidence="7 8" key="1">
    <citation type="submission" date="2019-07" db="EMBL/GenBank/DDBJ databases">
        <title>Complete genome of Crassaminicella thermophila SY095.</title>
        <authorList>
            <person name="Li X."/>
        </authorList>
    </citation>
    <scope>NUCLEOTIDE SEQUENCE [LARGE SCALE GENOMIC DNA]</scope>
    <source>
        <strain evidence="7 8">SY095</strain>
    </source>
</reference>
<evidence type="ECO:0000256" key="1">
    <source>
        <dbReference type="ARBA" id="ARBA00004236"/>
    </source>
</evidence>
<keyword evidence="7" id="KW-0969">Cilium</keyword>
<accession>A0A5C0SCF9</accession>
<feature type="transmembrane region" description="Helical" evidence="6">
    <location>
        <begin position="12"/>
        <end position="36"/>
    </location>
</feature>
<dbReference type="Proteomes" id="UP000324646">
    <property type="component" value="Chromosome"/>
</dbReference>
<evidence type="ECO:0000256" key="2">
    <source>
        <dbReference type="ARBA" id="ARBA00022475"/>
    </source>
</evidence>
<sequence length="147" mass="16930">MKGEIVIIPDTQYYISVIGVFFFILILAYIVTKLIAKNGAVLIKGKNIKIIEKIPLGIDKSIYLINIGTVYYVIAVGKQSIELIDKVNEDSIKLNIKSTQLEKSNDTFDVYLDKYIEEASINKVSIMNKLKKMRRKNEYYKDKDEKK</sequence>
<name>A0A5C0SCF9_CRATE</name>
<dbReference type="KEGG" id="crs:FQB35_07670"/>
<keyword evidence="2" id="KW-1003">Cell membrane</keyword>
<keyword evidence="7" id="KW-0282">Flagellum</keyword>
<dbReference type="RefSeq" id="WP_148809418.1">
    <property type="nucleotide sequence ID" value="NZ_CP042243.1"/>
</dbReference>
<proteinExistence type="predicted"/>
<evidence type="ECO:0000256" key="3">
    <source>
        <dbReference type="ARBA" id="ARBA00022692"/>
    </source>
</evidence>
<keyword evidence="4 6" id="KW-1133">Transmembrane helix</keyword>
<organism evidence="7 8">
    <name type="scientific">Crassaminicella thermophila</name>
    <dbReference type="NCBI Taxonomy" id="2599308"/>
    <lineage>
        <taxon>Bacteria</taxon>
        <taxon>Bacillati</taxon>
        <taxon>Bacillota</taxon>
        <taxon>Clostridia</taxon>
        <taxon>Eubacteriales</taxon>
        <taxon>Clostridiaceae</taxon>
        <taxon>Crassaminicella</taxon>
    </lineage>
</organism>
<dbReference type="InterPro" id="IPR022781">
    <property type="entry name" value="Flagellar_biosynth_FliO"/>
</dbReference>
<evidence type="ECO:0000313" key="8">
    <source>
        <dbReference type="Proteomes" id="UP000324646"/>
    </source>
</evidence>
<evidence type="ECO:0000256" key="6">
    <source>
        <dbReference type="SAM" id="Phobius"/>
    </source>
</evidence>